<gene>
    <name evidence="1" type="ORF">CCHOA_11725</name>
</gene>
<organism evidence="1 2">
    <name type="scientific">Corynebacterium choanae</name>
    <dbReference type="NCBI Taxonomy" id="1862358"/>
    <lineage>
        <taxon>Bacteria</taxon>
        <taxon>Bacillati</taxon>
        <taxon>Actinomycetota</taxon>
        <taxon>Actinomycetes</taxon>
        <taxon>Mycobacteriales</taxon>
        <taxon>Corynebacteriaceae</taxon>
        <taxon>Corynebacterium</taxon>
    </lineage>
</organism>
<evidence type="ECO:0000313" key="1">
    <source>
        <dbReference type="EMBL" id="AZA14716.1"/>
    </source>
</evidence>
<reference evidence="1 2" key="1">
    <citation type="submission" date="2018-11" db="EMBL/GenBank/DDBJ databases">
        <authorList>
            <person name="Kleinhagauer T."/>
            <person name="Glaeser S.P."/>
            <person name="Spergser J."/>
            <person name="Ruckert C."/>
            <person name="Kaempfer P."/>
            <person name="Busse H.-J."/>
        </authorList>
    </citation>
    <scope>NUCLEOTIDE SEQUENCE [LARGE SCALE GENOMIC DNA]</scope>
    <source>
        <strain evidence="1 2">200CH</strain>
    </source>
</reference>
<accession>A0A3G6J9P5</accession>
<proteinExistence type="predicted"/>
<dbReference type="KEGG" id="ccho:CCHOA_11725"/>
<protein>
    <submittedName>
        <fullName evidence="1">Uncharacterized protein</fullName>
    </submittedName>
</protein>
<evidence type="ECO:0000313" key="2">
    <source>
        <dbReference type="Proteomes" id="UP000269019"/>
    </source>
</evidence>
<keyword evidence="2" id="KW-1185">Reference proteome</keyword>
<dbReference type="EMBL" id="CP033896">
    <property type="protein sequence ID" value="AZA14716.1"/>
    <property type="molecule type" value="Genomic_DNA"/>
</dbReference>
<sequence>MGFEEMGDCRISNACDTELSLSKSGGINLRFAG</sequence>
<dbReference type="Proteomes" id="UP000269019">
    <property type="component" value="Chromosome"/>
</dbReference>
<name>A0A3G6J9P5_9CORY</name>
<dbReference type="AlphaFoldDB" id="A0A3G6J9P5"/>